<reference evidence="1" key="1">
    <citation type="submission" date="2023-03" db="UniProtKB">
        <authorList>
            <consortium name="EnsemblPlants"/>
        </authorList>
    </citation>
    <scope>IDENTIFICATION</scope>
</reference>
<protein>
    <submittedName>
        <fullName evidence="1">Uncharacterized protein</fullName>
    </submittedName>
</protein>
<dbReference type="EnsemblPlants" id="MELO3C034997.2.1">
    <property type="protein sequence ID" value="MELO3C034997.2.1"/>
    <property type="gene ID" value="MELO3C034997.2"/>
</dbReference>
<name>A0A9I9ELC0_CUCME</name>
<accession>A0A9I9ELC0</accession>
<sequence length="52" mass="5930">MDIDMTRVTRRVMTSTQYKELGRYKLGDNVTPLPKCPSHSLCISLRDDAMNA</sequence>
<dbReference type="Gramene" id="MELO3C034997.2.1">
    <property type="protein sequence ID" value="MELO3C034997.2.1"/>
    <property type="gene ID" value="MELO3C034997.2"/>
</dbReference>
<organism evidence="1">
    <name type="scientific">Cucumis melo</name>
    <name type="common">Muskmelon</name>
    <dbReference type="NCBI Taxonomy" id="3656"/>
    <lineage>
        <taxon>Eukaryota</taxon>
        <taxon>Viridiplantae</taxon>
        <taxon>Streptophyta</taxon>
        <taxon>Embryophyta</taxon>
        <taxon>Tracheophyta</taxon>
        <taxon>Spermatophyta</taxon>
        <taxon>Magnoliopsida</taxon>
        <taxon>eudicotyledons</taxon>
        <taxon>Gunneridae</taxon>
        <taxon>Pentapetalae</taxon>
        <taxon>rosids</taxon>
        <taxon>fabids</taxon>
        <taxon>Cucurbitales</taxon>
        <taxon>Cucurbitaceae</taxon>
        <taxon>Benincaseae</taxon>
        <taxon>Cucumis</taxon>
    </lineage>
</organism>
<proteinExistence type="predicted"/>
<evidence type="ECO:0000313" key="1">
    <source>
        <dbReference type="EnsemblPlants" id="MELO3C034997.2.1"/>
    </source>
</evidence>
<dbReference type="AlphaFoldDB" id="A0A9I9ELC0"/>